<dbReference type="PANTHER" id="PTHR30086">
    <property type="entry name" value="ARGININE EXPORTER PROTEIN ARGO"/>
    <property type="match status" value="1"/>
</dbReference>
<dbReference type="EMBL" id="QJJK01000008">
    <property type="protein sequence ID" value="PXW56517.1"/>
    <property type="molecule type" value="Genomic_DNA"/>
</dbReference>
<dbReference type="OrthoDB" id="7659099at2"/>
<evidence type="ECO:0000256" key="1">
    <source>
        <dbReference type="ARBA" id="ARBA00004651"/>
    </source>
</evidence>
<accession>A0A2V3U210</accession>
<evidence type="ECO:0000313" key="7">
    <source>
        <dbReference type="EMBL" id="PXW56517.1"/>
    </source>
</evidence>
<feature type="transmembrane region" description="Helical" evidence="6">
    <location>
        <begin position="188"/>
        <end position="206"/>
    </location>
</feature>
<dbReference type="RefSeq" id="WP_110376247.1">
    <property type="nucleotide sequence ID" value="NZ_JAHBRY010000001.1"/>
</dbReference>
<evidence type="ECO:0000256" key="5">
    <source>
        <dbReference type="ARBA" id="ARBA00023136"/>
    </source>
</evidence>
<comment type="caution">
    <text evidence="7">The sequence shown here is derived from an EMBL/GenBank/DDBJ whole genome shotgun (WGS) entry which is preliminary data.</text>
</comment>
<dbReference type="InterPro" id="IPR001123">
    <property type="entry name" value="LeuE-type"/>
</dbReference>
<gene>
    <name evidence="7" type="ORF">C7450_108269</name>
</gene>
<keyword evidence="3 6" id="KW-0812">Transmembrane</keyword>
<protein>
    <submittedName>
        <fullName evidence="7">Threonine/homoserine/homoserine lactone efflux protein</fullName>
    </submittedName>
</protein>
<dbReference type="Pfam" id="PF01810">
    <property type="entry name" value="LysE"/>
    <property type="match status" value="1"/>
</dbReference>
<dbReference type="AlphaFoldDB" id="A0A2V3U210"/>
<feature type="transmembrane region" description="Helical" evidence="6">
    <location>
        <begin position="42"/>
        <end position="65"/>
    </location>
</feature>
<feature type="transmembrane region" description="Helical" evidence="6">
    <location>
        <begin position="12"/>
        <end position="35"/>
    </location>
</feature>
<reference evidence="7 8" key="1">
    <citation type="submission" date="2018-05" db="EMBL/GenBank/DDBJ databases">
        <title>Genomic Encyclopedia of Type Strains, Phase IV (KMG-IV): sequencing the most valuable type-strain genomes for metagenomic binning, comparative biology and taxonomic classification.</title>
        <authorList>
            <person name="Goeker M."/>
        </authorList>
    </citation>
    <scope>NUCLEOTIDE SEQUENCE [LARGE SCALE GENOMIC DNA]</scope>
    <source>
        <strain evidence="7 8">DSM 6462</strain>
    </source>
</reference>
<evidence type="ECO:0000256" key="6">
    <source>
        <dbReference type="SAM" id="Phobius"/>
    </source>
</evidence>
<keyword evidence="8" id="KW-1185">Reference proteome</keyword>
<keyword evidence="5 6" id="KW-0472">Membrane</keyword>
<evidence type="ECO:0000256" key="4">
    <source>
        <dbReference type="ARBA" id="ARBA00022989"/>
    </source>
</evidence>
<dbReference type="GO" id="GO:0005886">
    <property type="term" value="C:plasma membrane"/>
    <property type="evidence" value="ECO:0007669"/>
    <property type="project" value="UniProtKB-SubCell"/>
</dbReference>
<keyword evidence="2" id="KW-1003">Cell membrane</keyword>
<proteinExistence type="predicted"/>
<name>A0A2V3U210_9HYPH</name>
<sequence>MHLDQLNDLMLVYVAYFVAVASPGPSNMAILGVALGHGRRSAVALALGIMTGSLFWACLAAAGISTILARYSGALFLIKMAGGFYLLYLACKSARSAVATQARQAGTEPRMKGTLLYRRGVLLHVSNPKSILGWIAIMSLGLRPDAPPYTFQAILAGCTLIGLSVFIGYALAFSTALMGRIYARSRRWIEGTLAMVFGYAGIRLLLSKT</sequence>
<keyword evidence="4 6" id="KW-1133">Transmembrane helix</keyword>
<dbReference type="PANTHER" id="PTHR30086:SF20">
    <property type="entry name" value="ARGININE EXPORTER PROTEIN ARGO-RELATED"/>
    <property type="match status" value="1"/>
</dbReference>
<feature type="transmembrane region" description="Helical" evidence="6">
    <location>
        <begin position="121"/>
        <end position="142"/>
    </location>
</feature>
<dbReference type="Proteomes" id="UP000248021">
    <property type="component" value="Unassembled WGS sequence"/>
</dbReference>
<feature type="transmembrane region" description="Helical" evidence="6">
    <location>
        <begin position="71"/>
        <end position="91"/>
    </location>
</feature>
<evidence type="ECO:0000313" key="8">
    <source>
        <dbReference type="Proteomes" id="UP000248021"/>
    </source>
</evidence>
<feature type="transmembrane region" description="Helical" evidence="6">
    <location>
        <begin position="154"/>
        <end position="176"/>
    </location>
</feature>
<organism evidence="7 8">
    <name type="scientific">Chelatococcus asaccharovorans</name>
    <dbReference type="NCBI Taxonomy" id="28210"/>
    <lineage>
        <taxon>Bacteria</taxon>
        <taxon>Pseudomonadati</taxon>
        <taxon>Pseudomonadota</taxon>
        <taxon>Alphaproteobacteria</taxon>
        <taxon>Hyphomicrobiales</taxon>
        <taxon>Chelatococcaceae</taxon>
        <taxon>Chelatococcus</taxon>
    </lineage>
</organism>
<evidence type="ECO:0000256" key="3">
    <source>
        <dbReference type="ARBA" id="ARBA00022692"/>
    </source>
</evidence>
<dbReference type="GO" id="GO:0015171">
    <property type="term" value="F:amino acid transmembrane transporter activity"/>
    <property type="evidence" value="ECO:0007669"/>
    <property type="project" value="TreeGrafter"/>
</dbReference>
<comment type="subcellular location">
    <subcellularLocation>
        <location evidence="1">Cell membrane</location>
        <topology evidence="1">Multi-pass membrane protein</topology>
    </subcellularLocation>
</comment>
<evidence type="ECO:0000256" key="2">
    <source>
        <dbReference type="ARBA" id="ARBA00022475"/>
    </source>
</evidence>